<evidence type="ECO:0000256" key="2">
    <source>
        <dbReference type="SAM" id="Phobius"/>
    </source>
</evidence>
<keyword evidence="2" id="KW-1133">Transmembrane helix</keyword>
<gene>
    <name evidence="3" type="ORF">BQ8482_490036</name>
</gene>
<dbReference type="SUPFAM" id="SSF82693">
    <property type="entry name" value="Multidrug efflux transporter AcrB pore domain, PN1, PN2, PC1 and PC2 subdomains"/>
    <property type="match status" value="3"/>
</dbReference>
<evidence type="ECO:0000313" key="4">
    <source>
        <dbReference type="Proteomes" id="UP000245698"/>
    </source>
</evidence>
<dbReference type="InterPro" id="IPR027463">
    <property type="entry name" value="AcrB_DN_DC_subdom"/>
</dbReference>
<reference evidence="4" key="1">
    <citation type="submission" date="2016-12" db="EMBL/GenBank/DDBJ databases">
        <authorList>
            <person name="Brunel B."/>
        </authorList>
    </citation>
    <scope>NUCLEOTIDE SEQUENCE [LARGE SCALE GENOMIC DNA]</scope>
</reference>
<dbReference type="SUPFAM" id="SSF82866">
    <property type="entry name" value="Multidrug efflux transporter AcrB transmembrane domain"/>
    <property type="match status" value="2"/>
</dbReference>
<proteinExistence type="predicted"/>
<dbReference type="SUPFAM" id="SSF82714">
    <property type="entry name" value="Multidrug efflux transporter AcrB TolC docking domain, DN and DC subdomains"/>
    <property type="match status" value="2"/>
</dbReference>
<feature type="region of interest" description="Disordered" evidence="1">
    <location>
        <begin position="1037"/>
        <end position="1060"/>
    </location>
</feature>
<feature type="transmembrane region" description="Helical" evidence="2">
    <location>
        <begin position="359"/>
        <end position="378"/>
    </location>
</feature>
<feature type="transmembrane region" description="Helical" evidence="2">
    <location>
        <begin position="429"/>
        <end position="451"/>
    </location>
</feature>
<dbReference type="PRINTS" id="PR00702">
    <property type="entry name" value="ACRIFLAVINRP"/>
</dbReference>
<dbReference type="PANTHER" id="PTHR32063">
    <property type="match status" value="1"/>
</dbReference>
<feature type="transmembrane region" description="Helical" evidence="2">
    <location>
        <begin position="947"/>
        <end position="970"/>
    </location>
</feature>
<dbReference type="Gene3D" id="3.30.70.1440">
    <property type="entry name" value="Multidrug efflux transporter AcrB pore domain"/>
    <property type="match status" value="1"/>
</dbReference>
<feature type="transmembrane region" description="Helical" evidence="2">
    <location>
        <begin position="896"/>
        <end position="918"/>
    </location>
</feature>
<feature type="transmembrane region" description="Helical" evidence="2">
    <location>
        <begin position="12"/>
        <end position="31"/>
    </location>
</feature>
<evidence type="ECO:0000313" key="3">
    <source>
        <dbReference type="EMBL" id="SJM34697.1"/>
    </source>
</evidence>
<feature type="transmembrane region" description="Helical" evidence="2">
    <location>
        <begin position="990"/>
        <end position="1014"/>
    </location>
</feature>
<dbReference type="GO" id="GO:0005886">
    <property type="term" value="C:plasma membrane"/>
    <property type="evidence" value="ECO:0007669"/>
    <property type="project" value="TreeGrafter"/>
</dbReference>
<name>A0A2P9AU61_9HYPH</name>
<keyword evidence="4" id="KW-1185">Reference proteome</keyword>
<feature type="transmembrane region" description="Helical" evidence="2">
    <location>
        <begin position="509"/>
        <end position="532"/>
    </location>
</feature>
<dbReference type="Pfam" id="PF00873">
    <property type="entry name" value="ACR_tran"/>
    <property type="match status" value="1"/>
</dbReference>
<feature type="transmembrane region" description="Helical" evidence="2">
    <location>
        <begin position="463"/>
        <end position="488"/>
    </location>
</feature>
<keyword evidence="2" id="KW-0812">Transmembrane</keyword>
<evidence type="ECO:0000256" key="1">
    <source>
        <dbReference type="SAM" id="MobiDB-lite"/>
    </source>
</evidence>
<dbReference type="Proteomes" id="UP000245698">
    <property type="component" value="Unassembled WGS sequence"/>
</dbReference>
<feature type="transmembrane region" description="Helical" evidence="2">
    <location>
        <begin position="844"/>
        <end position="862"/>
    </location>
</feature>
<feature type="transmembrane region" description="Helical" evidence="2">
    <location>
        <begin position="384"/>
        <end position="408"/>
    </location>
</feature>
<feature type="transmembrane region" description="Helical" evidence="2">
    <location>
        <begin position="333"/>
        <end position="352"/>
    </location>
</feature>
<dbReference type="Gene3D" id="3.30.70.1320">
    <property type="entry name" value="Multidrug efflux transporter AcrB pore domain like"/>
    <property type="match status" value="1"/>
</dbReference>
<dbReference type="Gene3D" id="1.20.1640.10">
    <property type="entry name" value="Multidrug efflux transporter AcrB transmembrane domain"/>
    <property type="match status" value="2"/>
</dbReference>
<dbReference type="PANTHER" id="PTHR32063:SF0">
    <property type="entry name" value="SWARMING MOTILITY PROTEIN SWRC"/>
    <property type="match status" value="1"/>
</dbReference>
<keyword evidence="2" id="KW-0472">Membrane</keyword>
<sequence length="1060" mass="113836">MDMDIVRLAINNARLTISVLVFLLIAGWVAYQSTPKEAEPDVPIPMMYVSLIYQGISPEDSERLLLRPMESKLKSLKGLKEMRSAAFQGGGYVLVEFQPQTNLATALQDTRSKVQDGKADLPQAAEEPVVTEVNISEFPVLVVTLSGELPERVLAAAARELRDRIEEVPGVLEGSLQGSRDDLVEVVIDPMKLSSYGLQLDQLIGAVGASNSLVAAGNIEGSQGKYAVKVPSLIETPQDVAALPIVAGPNAVVQARDIATVRSTFKDAETVTRLDGKPAIAIEVKKRIGSNLIDTIAQVRAVSDAFIKTMPEGMHVTYTQDKSVFVNQLLGDLQNHVMIAVILVFIVILYALSGRASLLIGLAIPSSFLIGILLLAMMGYTINMIVLFSLILAVGMLVDDAIIVTEFAERRMSEGMPKQEAFALAAKRMAGPVIAATMTRIAAFSPLLFWPGIIGDFMKYMPITLIVTLSASMLYALVFAPALGALFAKAPPHHENDNRDGWYMAVVKQAVRFPITVMVLTVVLLAGIFMGYSKYGAGVEFFPSVEPDYGLLYVHARGNLSLAEMDTATKIAENRLLGWSGVKSVYTRVGKSQGGGQDVPEDVVGVINYEFIDWRERKSANDILNDLRGVMAGIPGVDVEVRVPEAGPPTGKPIQIRLSAVDPKGLDDNARAVAARIAKVPGVIDISDGLPPPGVDWALEVDRAKAAQYGISPTSVGTVVQLVTNGLKLSEYRPAGADKAVDIRLRLPEDRRTLSTLDELRVQTSQGSVPISNFVVRKAKPSVGILNRIDGARTVVVQANVAAGAQVAAVQQEVTRAVTDMNLGSGIRWKLAGSNEDSAEASAFLSKAFGAAIFLIFLVLLAQFNKFTSVWLVLSCVVMATIGVFLGLLITGETFGIVMSGIGVIALAGVVVNNNIVLIDTYDRLREEGWDKMDAVLQTCRERARPVVLTAVSAILGVLPIAFGLGLEIFHHETTINAPSTQWWISLSSAIVFGLSFATVLTLVVTPSMLMVFTRAKVKPGARRGLISRLFRRGKGEISSDTPTADTGTEPAIAFPKAAE</sequence>
<dbReference type="Gene3D" id="3.30.70.1430">
    <property type="entry name" value="Multidrug efflux transporter AcrB pore domain"/>
    <property type="match status" value="2"/>
</dbReference>
<protein>
    <submittedName>
        <fullName evidence="3">Multidrug resistance protein</fullName>
    </submittedName>
</protein>
<dbReference type="EMBL" id="FUIG01000058">
    <property type="protein sequence ID" value="SJM34697.1"/>
    <property type="molecule type" value="Genomic_DNA"/>
</dbReference>
<accession>A0A2P9AU61</accession>
<dbReference type="GO" id="GO:0042910">
    <property type="term" value="F:xenobiotic transmembrane transporter activity"/>
    <property type="evidence" value="ECO:0007669"/>
    <property type="project" value="TreeGrafter"/>
</dbReference>
<dbReference type="Gene3D" id="3.30.2090.10">
    <property type="entry name" value="Multidrug efflux transporter AcrB TolC docking domain, DN and DC subdomains"/>
    <property type="match status" value="2"/>
</dbReference>
<organism evidence="3 4">
    <name type="scientific">Mesorhizobium delmotii</name>
    <dbReference type="NCBI Taxonomy" id="1631247"/>
    <lineage>
        <taxon>Bacteria</taxon>
        <taxon>Pseudomonadati</taxon>
        <taxon>Pseudomonadota</taxon>
        <taxon>Alphaproteobacteria</taxon>
        <taxon>Hyphomicrobiales</taxon>
        <taxon>Phyllobacteriaceae</taxon>
        <taxon>Mesorhizobium</taxon>
    </lineage>
</organism>
<dbReference type="AlphaFoldDB" id="A0A2P9AU61"/>
<feature type="transmembrane region" description="Helical" evidence="2">
    <location>
        <begin position="869"/>
        <end position="890"/>
    </location>
</feature>
<dbReference type="InterPro" id="IPR001036">
    <property type="entry name" value="Acrflvin-R"/>
</dbReference>